<comment type="pathway">
    <text evidence="5">Isoprenoid biosynthesis; isopentenyl diphosphate biosynthesis via DXP pathway; isopentenyl diphosphate from 1-deoxy-D-xylulose 5-phosphate: step 6/6.</text>
</comment>
<dbReference type="UniPathway" id="UPA00059">
    <property type="reaction ID" value="UER00105"/>
</dbReference>
<feature type="binding site" evidence="5">
    <location>
        <position position="214"/>
    </location>
    <ligand>
        <name>dimethylallyl diphosphate</name>
        <dbReference type="ChEBI" id="CHEBI:57623"/>
    </ligand>
</feature>
<feature type="binding site" evidence="5">
    <location>
        <position position="158"/>
    </location>
    <ligand>
        <name>(2E)-4-hydroxy-3-methylbut-2-enyl diphosphate</name>
        <dbReference type="ChEBI" id="CHEBI:128753"/>
    </ligand>
</feature>
<feature type="binding site" evidence="5">
    <location>
        <position position="214"/>
    </location>
    <ligand>
        <name>(2E)-4-hydroxy-3-methylbut-2-enyl diphosphate</name>
        <dbReference type="ChEBI" id="CHEBI:128753"/>
    </ligand>
</feature>
<feature type="binding site" evidence="5">
    <location>
        <position position="215"/>
    </location>
    <ligand>
        <name>dimethylallyl diphosphate</name>
        <dbReference type="ChEBI" id="CHEBI:57623"/>
    </ligand>
</feature>
<protein>
    <recommendedName>
        <fullName evidence="5">4-hydroxy-3-methylbut-2-enyl diphosphate reductase</fullName>
        <shortName evidence="5">HMBPP reductase</shortName>
        <ecNumber evidence="5">1.17.7.4</ecNumber>
    </recommendedName>
</protein>
<dbReference type="HAMAP" id="MF_00191">
    <property type="entry name" value="IspH"/>
    <property type="match status" value="1"/>
</dbReference>
<evidence type="ECO:0000256" key="1">
    <source>
        <dbReference type="ARBA" id="ARBA00022485"/>
    </source>
</evidence>
<keyword evidence="3 5" id="KW-0408">Iron</keyword>
<dbReference type="GO" id="GO:0046872">
    <property type="term" value="F:metal ion binding"/>
    <property type="evidence" value="ECO:0007669"/>
    <property type="project" value="UniProtKB-KW"/>
</dbReference>
<feature type="binding site" evidence="5">
    <location>
        <position position="70"/>
    </location>
    <ligand>
        <name>dimethylallyl diphosphate</name>
        <dbReference type="ChEBI" id="CHEBI:57623"/>
    </ligand>
</feature>
<sequence length="274" mass="31063">MQVKLAKSYGFCFGVRRAIKLAENKPNGITLGPLIHNAKEINRLKDKFNVVVNENIQEIPKDAEVIIRTHGITKEDLQKLKEKTKNITDATCPFVTKPQEICEKMSNEGYGIIIFGDEKHPEVKGVMSYCKTIPLVVESLEALKKAKIPDKVALISQTTKNIELFLEIADFLIRHCSECRVFNTICNATFDNQESARNLAKEVDIMVIVGGKNSSNTKQLYNISKEYCEDCYLIEDFQELHREWFKGKKLCGVSAGASTPNWIINEVVETIQKY</sequence>
<dbReference type="GO" id="GO:0019288">
    <property type="term" value="P:isopentenyl diphosphate biosynthetic process, methylerythritol 4-phosphate pathway"/>
    <property type="evidence" value="ECO:0007669"/>
    <property type="project" value="UniProtKB-UniRule"/>
</dbReference>
<feature type="binding site" evidence="5">
    <location>
        <position position="92"/>
    </location>
    <ligand>
        <name>[4Fe-4S] cluster</name>
        <dbReference type="ChEBI" id="CHEBI:49883"/>
    </ligand>
</feature>
<feature type="active site" description="Proton donor" evidence="5">
    <location>
        <position position="122"/>
    </location>
</feature>
<dbReference type="NCBIfam" id="TIGR00216">
    <property type="entry name" value="ispH_lytB"/>
    <property type="match status" value="1"/>
</dbReference>
<comment type="pathway">
    <text evidence="5">Isoprenoid biosynthesis; dimethylallyl diphosphate biosynthesis; dimethylallyl diphosphate from (2E)-4-hydroxy-3-methylbutenyl diphosphate: step 1/1.</text>
</comment>
<feature type="binding site" evidence="5">
    <location>
        <position position="70"/>
    </location>
    <ligand>
        <name>(2E)-4-hydroxy-3-methylbut-2-enyl diphosphate</name>
        <dbReference type="ChEBI" id="CHEBI:128753"/>
    </ligand>
</feature>
<reference evidence="6 7" key="1">
    <citation type="journal article" date="2009" name="J. Bacteriol.">
        <title>Genome sequence of the emerging pathogen Helicobacter canadensis.</title>
        <authorList>
            <person name="Loman N.J."/>
            <person name="Snyder L.A."/>
            <person name="Linton J.D."/>
            <person name="Langdon R."/>
            <person name="Lawson A.J."/>
            <person name="Weinstock G.M."/>
            <person name="Wren B.W."/>
            <person name="Pallen M.J."/>
        </authorList>
    </citation>
    <scope>NUCLEOTIDE SEQUENCE [LARGE SCALE GENOMIC DNA]</scope>
    <source>
        <strain evidence="6 7">MIT 98-5491</strain>
    </source>
</reference>
<comment type="catalytic activity">
    <reaction evidence="5">
        <text>dimethylallyl diphosphate + 2 oxidized [2Fe-2S]-[ferredoxin] + H2O = (2E)-4-hydroxy-3-methylbut-2-enyl diphosphate + 2 reduced [2Fe-2S]-[ferredoxin] + 2 H(+)</text>
        <dbReference type="Rhea" id="RHEA:24825"/>
        <dbReference type="Rhea" id="RHEA-COMP:10000"/>
        <dbReference type="Rhea" id="RHEA-COMP:10001"/>
        <dbReference type="ChEBI" id="CHEBI:15377"/>
        <dbReference type="ChEBI" id="CHEBI:15378"/>
        <dbReference type="ChEBI" id="CHEBI:33737"/>
        <dbReference type="ChEBI" id="CHEBI:33738"/>
        <dbReference type="ChEBI" id="CHEBI:57623"/>
        <dbReference type="ChEBI" id="CHEBI:128753"/>
        <dbReference type="EC" id="1.17.7.4"/>
    </reaction>
</comment>
<evidence type="ECO:0000256" key="4">
    <source>
        <dbReference type="ARBA" id="ARBA00023014"/>
    </source>
</evidence>
<keyword evidence="5" id="KW-0560">Oxidoreductase</keyword>
<dbReference type="eggNOG" id="COG0761">
    <property type="taxonomic scope" value="Bacteria"/>
</dbReference>
<dbReference type="GO" id="GO:0051539">
    <property type="term" value="F:4 iron, 4 sulfur cluster binding"/>
    <property type="evidence" value="ECO:0007669"/>
    <property type="project" value="UniProtKB-UniRule"/>
</dbReference>
<name>C5ZZ78_9HELI</name>
<keyword evidence="5" id="KW-0414">Isoprene biosynthesis</keyword>
<dbReference type="STRING" id="537970.HCAN_0619"/>
<organism evidence="6 7">
    <name type="scientific">Helicobacter canadensis MIT 98-5491</name>
    <dbReference type="NCBI Taxonomy" id="537970"/>
    <lineage>
        <taxon>Bacteria</taxon>
        <taxon>Pseudomonadati</taxon>
        <taxon>Campylobacterota</taxon>
        <taxon>Epsilonproteobacteria</taxon>
        <taxon>Campylobacterales</taxon>
        <taxon>Helicobacteraceae</taxon>
        <taxon>Helicobacter</taxon>
    </lineage>
</organism>
<dbReference type="Pfam" id="PF02401">
    <property type="entry name" value="LYTB"/>
    <property type="match status" value="1"/>
</dbReference>
<dbReference type="CDD" id="cd13944">
    <property type="entry name" value="lytB_ispH"/>
    <property type="match status" value="1"/>
</dbReference>
<feature type="binding site" evidence="5">
    <location>
        <position position="216"/>
    </location>
    <ligand>
        <name>dimethylallyl diphosphate</name>
        <dbReference type="ChEBI" id="CHEBI:57623"/>
    </ligand>
</feature>
<feature type="binding site" evidence="5">
    <location>
        <position position="214"/>
    </location>
    <ligand>
        <name>isopentenyl diphosphate</name>
        <dbReference type="ChEBI" id="CHEBI:128769"/>
    </ligand>
</feature>
<feature type="binding site" evidence="5">
    <location>
        <position position="258"/>
    </location>
    <ligand>
        <name>(2E)-4-hydroxy-3-methylbut-2-enyl diphosphate</name>
        <dbReference type="ChEBI" id="CHEBI:128753"/>
    </ligand>
</feature>
<comment type="similarity">
    <text evidence="5">Belongs to the IspH family.</text>
</comment>
<dbReference type="PANTHER" id="PTHR30426:SF0">
    <property type="entry name" value="4-HYDROXY-3-METHYLBUT-2-ENYL DIPHOSPHATE REDUCTASE"/>
    <property type="match status" value="1"/>
</dbReference>
<dbReference type="EC" id="1.17.7.4" evidence="5"/>
<dbReference type="AlphaFoldDB" id="C5ZZ78"/>
<feature type="binding site" evidence="5">
    <location>
        <position position="36"/>
    </location>
    <ligand>
        <name>isopentenyl diphosphate</name>
        <dbReference type="ChEBI" id="CHEBI:128769"/>
    </ligand>
</feature>
<accession>C5ZZ78</accession>
<feature type="binding site" evidence="5">
    <location>
        <position position="12"/>
    </location>
    <ligand>
        <name>[4Fe-4S] cluster</name>
        <dbReference type="ChEBI" id="CHEBI:49883"/>
    </ligand>
</feature>
<keyword evidence="7" id="KW-1185">Reference proteome</keyword>
<feature type="binding site" evidence="5">
    <location>
        <position position="186"/>
    </location>
    <ligand>
        <name>[4Fe-4S] cluster</name>
        <dbReference type="ChEBI" id="CHEBI:49883"/>
    </ligand>
</feature>
<comment type="cofactor">
    <cofactor evidence="5">
        <name>[4Fe-4S] cluster</name>
        <dbReference type="ChEBI" id="CHEBI:49883"/>
    </cofactor>
    <text evidence="5">Binds 1 [4Fe-4S] cluster per subunit.</text>
</comment>
<evidence type="ECO:0000313" key="6">
    <source>
        <dbReference type="EMBL" id="EES89336.1"/>
    </source>
</evidence>
<dbReference type="OrthoDB" id="9804068at2"/>
<feature type="binding site" evidence="5">
    <location>
        <position position="216"/>
    </location>
    <ligand>
        <name>isopentenyl diphosphate</name>
        <dbReference type="ChEBI" id="CHEBI:128769"/>
    </ligand>
</feature>
<feature type="binding site" evidence="5">
    <location>
        <position position="215"/>
    </location>
    <ligand>
        <name>(2E)-4-hydroxy-3-methylbut-2-enyl diphosphate</name>
        <dbReference type="ChEBI" id="CHEBI:128753"/>
    </ligand>
</feature>
<keyword evidence="4 5" id="KW-0411">Iron-sulfur</keyword>
<feature type="binding site" evidence="5">
    <location>
        <position position="36"/>
    </location>
    <ligand>
        <name>(2E)-4-hydroxy-3-methylbut-2-enyl diphosphate</name>
        <dbReference type="ChEBI" id="CHEBI:128753"/>
    </ligand>
</feature>
<dbReference type="GO" id="GO:0051745">
    <property type="term" value="F:4-hydroxy-3-methylbut-2-enyl diphosphate reductase activity"/>
    <property type="evidence" value="ECO:0007669"/>
    <property type="project" value="UniProtKB-UniRule"/>
</dbReference>
<dbReference type="GO" id="GO:0050992">
    <property type="term" value="P:dimethylallyl diphosphate biosynthetic process"/>
    <property type="evidence" value="ECO:0007669"/>
    <property type="project" value="UniProtKB-UniRule"/>
</dbReference>
<feature type="binding site" evidence="5">
    <location>
        <position position="120"/>
    </location>
    <ligand>
        <name>dimethylallyl diphosphate</name>
        <dbReference type="ChEBI" id="CHEBI:57623"/>
    </ligand>
</feature>
<dbReference type="Gene3D" id="3.40.1010.20">
    <property type="entry name" value="4-hydroxy-3-methylbut-2-enyl diphosphate reductase, catalytic domain"/>
    <property type="match status" value="2"/>
</dbReference>
<dbReference type="NCBIfam" id="NF002187">
    <property type="entry name" value="PRK01045.1-1"/>
    <property type="match status" value="1"/>
</dbReference>
<feature type="binding site" evidence="5">
    <location>
        <position position="258"/>
    </location>
    <ligand>
        <name>dimethylallyl diphosphate</name>
        <dbReference type="ChEBI" id="CHEBI:57623"/>
    </ligand>
</feature>
<feature type="binding site" evidence="5">
    <location>
        <position position="120"/>
    </location>
    <ligand>
        <name>isopentenyl diphosphate</name>
        <dbReference type="ChEBI" id="CHEBI:128769"/>
    </ligand>
</feature>
<keyword evidence="1 5" id="KW-0004">4Fe-4S</keyword>
<dbReference type="Proteomes" id="UP000007032">
    <property type="component" value="Chromosome"/>
</dbReference>
<dbReference type="RefSeq" id="WP_006655313.1">
    <property type="nucleotide sequence ID" value="NZ_CM000776.2"/>
</dbReference>
<dbReference type="UniPathway" id="UPA00056">
    <property type="reaction ID" value="UER00097"/>
</dbReference>
<feature type="binding site" evidence="5">
    <location>
        <position position="215"/>
    </location>
    <ligand>
        <name>isopentenyl diphosphate</name>
        <dbReference type="ChEBI" id="CHEBI:128769"/>
    </ligand>
</feature>
<keyword evidence="2 5" id="KW-0479">Metal-binding</keyword>
<dbReference type="InterPro" id="IPR003451">
    <property type="entry name" value="LytB/IspH"/>
</dbReference>
<proteinExistence type="inferred from homology"/>
<feature type="binding site" evidence="5">
    <location>
        <position position="216"/>
    </location>
    <ligand>
        <name>(2E)-4-hydroxy-3-methylbut-2-enyl diphosphate</name>
        <dbReference type="ChEBI" id="CHEBI:128753"/>
    </ligand>
</feature>
<comment type="function">
    <text evidence="5">Catalyzes the conversion of 1-hydroxy-2-methyl-2-(E)-butenyl 4-diphosphate (HMBPP) into a mixture of isopentenyl diphosphate (IPP) and dimethylallyl diphosphate (DMAPP). Acts in the terminal step of the DOXP/MEP pathway for isoprenoid precursor biosynthesis.</text>
</comment>
<evidence type="ECO:0000256" key="3">
    <source>
        <dbReference type="ARBA" id="ARBA00023004"/>
    </source>
</evidence>
<dbReference type="HOGENOM" id="CLU_027486_0_1_7"/>
<dbReference type="PANTHER" id="PTHR30426">
    <property type="entry name" value="4-HYDROXY-3-METHYLBUT-2-ENYL DIPHOSPHATE REDUCTASE"/>
    <property type="match status" value="1"/>
</dbReference>
<feature type="binding site" evidence="5">
    <location>
        <position position="258"/>
    </location>
    <ligand>
        <name>isopentenyl diphosphate</name>
        <dbReference type="ChEBI" id="CHEBI:128769"/>
    </ligand>
</feature>
<dbReference type="EMBL" id="CM000776">
    <property type="protein sequence ID" value="EES89336.1"/>
    <property type="molecule type" value="Genomic_DNA"/>
</dbReference>
<dbReference type="Gene3D" id="3.40.50.11270">
    <property type="match status" value="1"/>
</dbReference>
<evidence type="ECO:0000313" key="7">
    <source>
        <dbReference type="Proteomes" id="UP000007032"/>
    </source>
</evidence>
<gene>
    <name evidence="5" type="primary">ispH</name>
    <name evidence="6" type="ORF">HCAN_0619</name>
</gene>
<evidence type="ECO:0000256" key="5">
    <source>
        <dbReference type="HAMAP-Rule" id="MF_00191"/>
    </source>
</evidence>
<feature type="binding site" evidence="5">
    <location>
        <position position="70"/>
    </location>
    <ligand>
        <name>isopentenyl diphosphate</name>
        <dbReference type="ChEBI" id="CHEBI:128769"/>
    </ligand>
</feature>
<dbReference type="GO" id="GO:0016114">
    <property type="term" value="P:terpenoid biosynthetic process"/>
    <property type="evidence" value="ECO:0007669"/>
    <property type="project" value="UniProtKB-UniRule"/>
</dbReference>
<feature type="binding site" evidence="5">
    <location>
        <position position="120"/>
    </location>
    <ligand>
        <name>(2E)-4-hydroxy-3-methylbut-2-enyl diphosphate</name>
        <dbReference type="ChEBI" id="CHEBI:128753"/>
    </ligand>
</feature>
<feature type="binding site" evidence="5">
    <location>
        <position position="36"/>
    </location>
    <ligand>
        <name>dimethylallyl diphosphate</name>
        <dbReference type="ChEBI" id="CHEBI:57623"/>
    </ligand>
</feature>
<evidence type="ECO:0000256" key="2">
    <source>
        <dbReference type="ARBA" id="ARBA00022723"/>
    </source>
</evidence>
<comment type="catalytic activity">
    <reaction evidence="5">
        <text>isopentenyl diphosphate + 2 oxidized [2Fe-2S]-[ferredoxin] + H2O = (2E)-4-hydroxy-3-methylbut-2-enyl diphosphate + 2 reduced [2Fe-2S]-[ferredoxin] + 2 H(+)</text>
        <dbReference type="Rhea" id="RHEA:24488"/>
        <dbReference type="Rhea" id="RHEA-COMP:10000"/>
        <dbReference type="Rhea" id="RHEA-COMP:10001"/>
        <dbReference type="ChEBI" id="CHEBI:15377"/>
        <dbReference type="ChEBI" id="CHEBI:15378"/>
        <dbReference type="ChEBI" id="CHEBI:33737"/>
        <dbReference type="ChEBI" id="CHEBI:33738"/>
        <dbReference type="ChEBI" id="CHEBI:128753"/>
        <dbReference type="ChEBI" id="CHEBI:128769"/>
        <dbReference type="EC" id="1.17.7.4"/>
    </reaction>
</comment>